<feature type="region of interest" description="Disordered" evidence="1">
    <location>
        <begin position="54"/>
        <end position="190"/>
    </location>
</feature>
<feature type="compositionally biased region" description="Pro residues" evidence="1">
    <location>
        <begin position="69"/>
        <end position="85"/>
    </location>
</feature>
<sequence>MRFPALSLSLLLHGAVIGGLVVTVPRLADDPIYIPPVPVDVLSRAEFDDLVSIPAESATEEPAEREEPAPLPEPAPEPAPQPEPDPTPEPEPEPEPAPEPEPEPQPAPEPAPEPEPQPEAEPEPQLPEPDPEPAPPTSAPEPDPVEDLDFDSLSDGLVDLTPDRPRTAPRVVGDTGEGGERDQPQIGPGGQLSITEEAALQACVRANRVIDLSARDADQFVVELRIVLNIDQTLAAPIEITNQAAINRSGNPAYQAAARNAVAAVRACLPLDALDPARYQQWRVINFRFRPGTS</sequence>
<dbReference type="HOGENOM" id="CLU_066414_0_0_5"/>
<name>E0TDI9_PARBH</name>
<keyword evidence="3" id="KW-1185">Reference proteome</keyword>
<reference evidence="3" key="1">
    <citation type="submission" date="2010-08" db="EMBL/GenBank/DDBJ databases">
        <title>Genome sequence of Parvularcula bermudensis HTCC2503.</title>
        <authorList>
            <person name="Kang D.-M."/>
            <person name="Oh H.-M."/>
            <person name="Cho J.-C."/>
        </authorList>
    </citation>
    <scope>NUCLEOTIDE SEQUENCE [LARGE SCALE GENOMIC DNA]</scope>
    <source>
        <strain evidence="3">ATCC BAA-594 / HTCC2503 / KCTC 12087</strain>
    </source>
</reference>
<dbReference type="STRING" id="314260.PB2503_03342"/>
<evidence type="ECO:0000313" key="2">
    <source>
        <dbReference type="EMBL" id="ADM08744.1"/>
    </source>
</evidence>
<dbReference type="KEGG" id="pbr:PB2503_03342"/>
<accession>E0TDI9</accession>
<dbReference type="eggNOG" id="COG0810">
    <property type="taxonomic scope" value="Bacteria"/>
</dbReference>
<evidence type="ECO:0000313" key="3">
    <source>
        <dbReference type="Proteomes" id="UP000001302"/>
    </source>
</evidence>
<dbReference type="PANTHER" id="PTHR48148:SF3">
    <property type="entry name" value="KERATINOCYTE PROLINE-RICH PROTEIN"/>
    <property type="match status" value="1"/>
</dbReference>
<feature type="compositionally biased region" description="Acidic residues" evidence="1">
    <location>
        <begin position="86"/>
        <end position="102"/>
    </location>
</feature>
<feature type="compositionally biased region" description="Acidic residues" evidence="1">
    <location>
        <begin position="143"/>
        <end position="152"/>
    </location>
</feature>
<protein>
    <submittedName>
        <fullName evidence="2">Uncharacterized protein</fullName>
    </submittedName>
</protein>
<organism evidence="2 3">
    <name type="scientific">Parvularcula bermudensis (strain ATCC BAA-594 / HTCC2503 / KCTC 12087)</name>
    <dbReference type="NCBI Taxonomy" id="314260"/>
    <lineage>
        <taxon>Bacteria</taxon>
        <taxon>Pseudomonadati</taxon>
        <taxon>Pseudomonadota</taxon>
        <taxon>Alphaproteobacteria</taxon>
        <taxon>Parvularculales</taxon>
        <taxon>Parvularculaceae</taxon>
        <taxon>Parvularcula</taxon>
    </lineage>
</organism>
<feature type="compositionally biased region" description="Pro residues" evidence="1">
    <location>
        <begin position="123"/>
        <end position="142"/>
    </location>
</feature>
<dbReference type="AlphaFoldDB" id="E0TDI9"/>
<dbReference type="PANTHER" id="PTHR48148">
    <property type="entry name" value="KERATINOCYTE PROLINE-RICH PROTEIN"/>
    <property type="match status" value="1"/>
</dbReference>
<dbReference type="EMBL" id="CP002156">
    <property type="protein sequence ID" value="ADM08744.1"/>
    <property type="molecule type" value="Genomic_DNA"/>
</dbReference>
<reference evidence="2 3" key="2">
    <citation type="journal article" date="2011" name="J. Bacteriol.">
        <title>Complete genome sequence of strain HTCC2503T of Parvularcula bermudensis, the type species of the order "Parvularculales" in the class Alphaproteobacteria.</title>
        <authorList>
            <person name="Oh H.M."/>
            <person name="Kang I."/>
            <person name="Vergin K.L."/>
            <person name="Kang D."/>
            <person name="Rhee K.H."/>
            <person name="Giovannoni S.J."/>
            <person name="Cho J.C."/>
        </authorList>
    </citation>
    <scope>NUCLEOTIDE SEQUENCE [LARGE SCALE GENOMIC DNA]</scope>
    <source>
        <strain evidence="3">ATCC BAA-594 / HTCC2503 / KCTC 12087</strain>
    </source>
</reference>
<proteinExistence type="predicted"/>
<dbReference type="Proteomes" id="UP000001302">
    <property type="component" value="Chromosome"/>
</dbReference>
<gene>
    <name evidence="2" type="ordered locus">PB2503_03342</name>
</gene>
<dbReference type="Gene3D" id="3.30.1150.10">
    <property type="match status" value="1"/>
</dbReference>
<evidence type="ECO:0000256" key="1">
    <source>
        <dbReference type="SAM" id="MobiDB-lite"/>
    </source>
</evidence>
<dbReference type="RefSeq" id="WP_013299718.1">
    <property type="nucleotide sequence ID" value="NC_014414.1"/>
</dbReference>
<feature type="compositionally biased region" description="Pro residues" evidence="1">
    <location>
        <begin position="103"/>
        <end position="115"/>
    </location>
</feature>